<dbReference type="PANTHER" id="PTHR23241">
    <property type="entry name" value="LATE EMBRYOGENESIS ABUNDANT PLANTS LEA-RELATED"/>
    <property type="match status" value="1"/>
</dbReference>
<dbReference type="PANTHER" id="PTHR23241:SF106">
    <property type="entry name" value="DUF4149 DOMAIN-CONTAINING PROTEIN"/>
    <property type="match status" value="1"/>
</dbReference>
<dbReference type="RefSeq" id="XP_060298851.1">
    <property type="nucleotide sequence ID" value="XM_060443792.1"/>
</dbReference>
<keyword evidence="2 5" id="KW-0812">Transmembrane</keyword>
<dbReference type="AlphaFoldDB" id="A0AA40AVR3"/>
<keyword evidence="4 5" id="KW-0472">Membrane</keyword>
<protein>
    <recommendedName>
        <fullName evidence="6">TMEM205-like domain-containing protein</fullName>
    </recommendedName>
</protein>
<gene>
    <name evidence="7" type="ORF">B0T26DRAFT_740004</name>
</gene>
<dbReference type="Proteomes" id="UP001172101">
    <property type="component" value="Unassembled WGS sequence"/>
</dbReference>
<dbReference type="InterPro" id="IPR053009">
    <property type="entry name" value="Xanthocillin_Biosynth-Assoc"/>
</dbReference>
<evidence type="ECO:0000313" key="7">
    <source>
        <dbReference type="EMBL" id="KAK0722927.1"/>
    </source>
</evidence>
<keyword evidence="8" id="KW-1185">Reference proteome</keyword>
<reference evidence="7" key="1">
    <citation type="submission" date="2023-06" db="EMBL/GenBank/DDBJ databases">
        <title>Genome-scale phylogeny and comparative genomics of the fungal order Sordariales.</title>
        <authorList>
            <consortium name="Lawrence Berkeley National Laboratory"/>
            <person name="Hensen N."/>
            <person name="Bonometti L."/>
            <person name="Westerberg I."/>
            <person name="Brannstrom I.O."/>
            <person name="Guillou S."/>
            <person name="Cros-Aarteil S."/>
            <person name="Calhoun S."/>
            <person name="Haridas S."/>
            <person name="Kuo A."/>
            <person name="Mondo S."/>
            <person name="Pangilinan J."/>
            <person name="Riley R."/>
            <person name="LaButti K."/>
            <person name="Andreopoulos B."/>
            <person name="Lipzen A."/>
            <person name="Chen C."/>
            <person name="Yanf M."/>
            <person name="Daum C."/>
            <person name="Ng V."/>
            <person name="Clum A."/>
            <person name="Steindorff A."/>
            <person name="Ohm R."/>
            <person name="Martin F."/>
            <person name="Silar P."/>
            <person name="Natvig D."/>
            <person name="Lalanne C."/>
            <person name="Gautier V."/>
            <person name="Ament-velasquez S.L."/>
            <person name="Kruys A."/>
            <person name="Hutchinson M.I."/>
            <person name="Powell A.J."/>
            <person name="Barry K."/>
            <person name="Miller A.N."/>
            <person name="Grigoriev I.V."/>
            <person name="Debuchy R."/>
            <person name="Gladieux P."/>
            <person name="Thoren M.H."/>
            <person name="Johannesson H."/>
        </authorList>
    </citation>
    <scope>NUCLEOTIDE SEQUENCE</scope>
    <source>
        <strain evidence="7">SMH2392-1A</strain>
    </source>
</reference>
<keyword evidence="3 5" id="KW-1133">Transmembrane helix</keyword>
<organism evidence="7 8">
    <name type="scientific">Lasiosphaeria miniovina</name>
    <dbReference type="NCBI Taxonomy" id="1954250"/>
    <lineage>
        <taxon>Eukaryota</taxon>
        <taxon>Fungi</taxon>
        <taxon>Dikarya</taxon>
        <taxon>Ascomycota</taxon>
        <taxon>Pezizomycotina</taxon>
        <taxon>Sordariomycetes</taxon>
        <taxon>Sordariomycetidae</taxon>
        <taxon>Sordariales</taxon>
        <taxon>Lasiosphaeriaceae</taxon>
        <taxon>Lasiosphaeria</taxon>
    </lineage>
</organism>
<evidence type="ECO:0000259" key="6">
    <source>
        <dbReference type="Pfam" id="PF13664"/>
    </source>
</evidence>
<dbReference type="EMBL" id="JAUIRO010000003">
    <property type="protein sequence ID" value="KAK0722927.1"/>
    <property type="molecule type" value="Genomic_DNA"/>
</dbReference>
<dbReference type="InterPro" id="IPR025423">
    <property type="entry name" value="TMEM205-like"/>
</dbReference>
<sequence>MAGSGLFSPAPYHILSYGTLLGTTFFHTFVGGIVSFQVLTRPQFAALMAKIFPIYFSMQTALPAVLALTYPAAGTVLGGASPSGGIAGVLDPVNRWGVLVPIAAVFLTGLANLAVVGPATTRCMDERRLLQKKDGKKSYDAPPHSKQMEALNKKFSVLHGASSLLNLVGFIASVVYGFTLSSRLD</sequence>
<comment type="subcellular location">
    <subcellularLocation>
        <location evidence="1">Membrane</location>
    </subcellularLocation>
</comment>
<feature type="transmembrane region" description="Helical" evidence="5">
    <location>
        <begin position="155"/>
        <end position="178"/>
    </location>
</feature>
<evidence type="ECO:0000256" key="1">
    <source>
        <dbReference type="ARBA" id="ARBA00004370"/>
    </source>
</evidence>
<dbReference type="GeneID" id="85327062"/>
<proteinExistence type="predicted"/>
<feature type="transmembrane region" description="Helical" evidence="5">
    <location>
        <begin position="98"/>
        <end position="119"/>
    </location>
</feature>
<feature type="domain" description="TMEM205-like" evidence="6">
    <location>
        <begin position="15"/>
        <end position="128"/>
    </location>
</feature>
<accession>A0AA40AVR3</accession>
<dbReference type="Pfam" id="PF13664">
    <property type="entry name" value="DUF4149"/>
    <property type="match status" value="1"/>
</dbReference>
<evidence type="ECO:0000256" key="3">
    <source>
        <dbReference type="ARBA" id="ARBA00022989"/>
    </source>
</evidence>
<comment type="caution">
    <text evidence="7">The sequence shown here is derived from an EMBL/GenBank/DDBJ whole genome shotgun (WGS) entry which is preliminary data.</text>
</comment>
<evidence type="ECO:0000313" key="8">
    <source>
        <dbReference type="Proteomes" id="UP001172101"/>
    </source>
</evidence>
<evidence type="ECO:0000256" key="4">
    <source>
        <dbReference type="ARBA" id="ARBA00023136"/>
    </source>
</evidence>
<name>A0AA40AVR3_9PEZI</name>
<dbReference type="GO" id="GO:0016020">
    <property type="term" value="C:membrane"/>
    <property type="evidence" value="ECO:0007669"/>
    <property type="project" value="UniProtKB-SubCell"/>
</dbReference>
<feature type="transmembrane region" description="Helical" evidence="5">
    <location>
        <begin position="51"/>
        <end position="73"/>
    </location>
</feature>
<feature type="transmembrane region" description="Helical" evidence="5">
    <location>
        <begin position="14"/>
        <end position="39"/>
    </location>
</feature>
<evidence type="ECO:0000256" key="5">
    <source>
        <dbReference type="SAM" id="Phobius"/>
    </source>
</evidence>
<evidence type="ECO:0000256" key="2">
    <source>
        <dbReference type="ARBA" id="ARBA00022692"/>
    </source>
</evidence>